<organism evidence="3 4">
    <name type="scientific">Citrobacter amalonaticus Y19</name>
    <dbReference type="NCBI Taxonomy" id="1261127"/>
    <lineage>
        <taxon>Bacteria</taxon>
        <taxon>Pseudomonadati</taxon>
        <taxon>Pseudomonadota</taxon>
        <taxon>Gammaproteobacteria</taxon>
        <taxon>Enterobacterales</taxon>
        <taxon>Enterobacteriaceae</taxon>
        <taxon>Citrobacter</taxon>
    </lineage>
</organism>
<feature type="signal peptide" evidence="2">
    <location>
        <begin position="1"/>
        <end position="31"/>
    </location>
</feature>
<evidence type="ECO:0000313" key="3">
    <source>
        <dbReference type="EMBL" id="AKE61713.1"/>
    </source>
</evidence>
<dbReference type="PANTHER" id="PTHR36571">
    <property type="entry name" value="PROTEIN YGIW"/>
    <property type="match status" value="1"/>
</dbReference>
<dbReference type="PANTHER" id="PTHR36571:SF1">
    <property type="entry name" value="PROTEIN YGIW"/>
    <property type="match status" value="1"/>
</dbReference>
<dbReference type="NCBIfam" id="NF033674">
    <property type="entry name" value="stress_OB_fold"/>
    <property type="match status" value="1"/>
</dbReference>
<evidence type="ECO:0000313" key="4">
    <source>
        <dbReference type="Proteomes" id="UP000034085"/>
    </source>
</evidence>
<dbReference type="AlphaFoldDB" id="A0A0F6RID8"/>
<dbReference type="EMBL" id="CP011132">
    <property type="protein sequence ID" value="AKE61713.1"/>
    <property type="molecule type" value="Genomic_DNA"/>
</dbReference>
<dbReference type="PATRIC" id="fig|1261127.3.peg.5315"/>
<dbReference type="SUPFAM" id="SSF101756">
    <property type="entry name" value="Hypothetical protein YgiW"/>
    <property type="match status" value="1"/>
</dbReference>
<name>A0A0F6RID8_CITAM</name>
<dbReference type="InterPro" id="IPR005220">
    <property type="entry name" value="CarO-like"/>
</dbReference>
<proteinExistence type="predicted"/>
<accession>A0A0F6RID8</accession>
<reference evidence="3 4" key="1">
    <citation type="journal article" date="2013" name="Appl. Microbiol. Biotechnol.">
        <title>Glycerol assimilation and production of 1,3-propanediol by Citrobacter amalonaticus Y19.</title>
        <authorList>
            <person name="Ainala S.K."/>
            <person name="Ashok S."/>
            <person name="Ko Y."/>
            <person name="Park S."/>
        </authorList>
    </citation>
    <scope>NUCLEOTIDE SEQUENCE [LARGE SCALE GENOMIC DNA]</scope>
    <source>
        <strain evidence="3 4">Y19</strain>
    </source>
</reference>
<dbReference type="KEGG" id="cama:F384_25650"/>
<evidence type="ECO:0000256" key="2">
    <source>
        <dbReference type="SAM" id="SignalP"/>
    </source>
</evidence>
<gene>
    <name evidence="3" type="ORF">F384_25650</name>
</gene>
<dbReference type="Pfam" id="PF04076">
    <property type="entry name" value="BOF"/>
    <property type="match status" value="1"/>
</dbReference>
<feature type="chain" id="PRO_5002509361" evidence="2">
    <location>
        <begin position="32"/>
        <end position="142"/>
    </location>
</feature>
<dbReference type="InterPro" id="IPR036700">
    <property type="entry name" value="BOBF_sf"/>
</dbReference>
<dbReference type="OrthoDB" id="6413427at2"/>
<keyword evidence="1 2" id="KW-0732">Signal</keyword>
<dbReference type="HOGENOM" id="CLU_118907_2_0_6"/>
<dbReference type="Gene3D" id="2.40.50.200">
    <property type="entry name" value="Bacterial OB-fold"/>
    <property type="match status" value="1"/>
</dbReference>
<dbReference type="Proteomes" id="UP000034085">
    <property type="component" value="Chromosome"/>
</dbReference>
<evidence type="ECO:0000256" key="1">
    <source>
        <dbReference type="ARBA" id="ARBA00022729"/>
    </source>
</evidence>
<protein>
    <submittedName>
        <fullName evidence="3">Bacterial OB fold family protein</fullName>
    </submittedName>
</protein>
<sequence length="142" mass="16011">MQKQYFSQIRRQFFNVTGMLLTSFIAIPALAAQGGFSAEKEPVVTERMYAGHKVQQENGQSRIQAVPSMREGAWVTLEGNVISQQQEEWYTFRDPTGTIKVRIQQKVWNGQHFDAQDLVRVSGQVSHENGSTILDVAVISKP</sequence>